<organism evidence="3 4">
    <name type="scientific">Aphanomyces stellatus</name>
    <dbReference type="NCBI Taxonomy" id="120398"/>
    <lineage>
        <taxon>Eukaryota</taxon>
        <taxon>Sar</taxon>
        <taxon>Stramenopiles</taxon>
        <taxon>Oomycota</taxon>
        <taxon>Saprolegniomycetes</taxon>
        <taxon>Saprolegniales</taxon>
        <taxon>Verrucalvaceae</taxon>
        <taxon>Aphanomyces</taxon>
    </lineage>
</organism>
<dbReference type="OrthoDB" id="59719at2759"/>
<proteinExistence type="predicted"/>
<sequence length="383" mass="42221">MGNSTSVLESVTSFADINDIQKALQATPDPGDVDVIKAFHACCYVSTTCQRLQCILELFLKHGVDVNARDPETQWTVLHHVFASQKTFVLPYLLSVGAKHIRDLNGLSPLDYLPKSKRDHFVRVYEQQCVDEAPNSRDDLPATGGDDEGTGAIVPSSPCEVHILHDWKRDTHELGELLHIKCKGSAGYVQLIYHENDSIDALQEEAVFDQFIQVEGERTISFSTSHLPAMAVVHVLYVTCDKQMMHRCVQTADGPLRMQANVEKYVFTVNGEAFHHANPVLDGMVFPTMREFQQFMKMLKTDKVQGEAYVEEAAETAAQATTSSPSNQDEEATTTAPLVEAKMAIPTNQEVDPTATTPSTVNAPHKLDSLAADPPSNQAEIDA</sequence>
<gene>
    <name evidence="3" type="primary">Aste57867_18403</name>
    <name evidence="2" type="ORF">As57867_018341</name>
    <name evidence="3" type="ORF">ASTE57867_18403</name>
</gene>
<dbReference type="InterPro" id="IPR036770">
    <property type="entry name" value="Ankyrin_rpt-contain_sf"/>
</dbReference>
<feature type="region of interest" description="Disordered" evidence="1">
    <location>
        <begin position="315"/>
        <end position="383"/>
    </location>
</feature>
<dbReference type="AlphaFoldDB" id="A0A485LAV5"/>
<dbReference type="SUPFAM" id="SSF48403">
    <property type="entry name" value="Ankyrin repeat"/>
    <property type="match status" value="1"/>
</dbReference>
<keyword evidence="4" id="KW-1185">Reference proteome</keyword>
<name>A0A485LAV5_9STRA</name>
<evidence type="ECO:0000313" key="4">
    <source>
        <dbReference type="Proteomes" id="UP000332933"/>
    </source>
</evidence>
<protein>
    <submittedName>
        <fullName evidence="3">Aste57867_18403 protein</fullName>
    </submittedName>
</protein>
<evidence type="ECO:0000256" key="1">
    <source>
        <dbReference type="SAM" id="MobiDB-lite"/>
    </source>
</evidence>
<dbReference type="EMBL" id="VJMH01006389">
    <property type="protein sequence ID" value="KAF0690212.1"/>
    <property type="molecule type" value="Genomic_DNA"/>
</dbReference>
<accession>A0A485LAV5</accession>
<dbReference type="Proteomes" id="UP000332933">
    <property type="component" value="Unassembled WGS sequence"/>
</dbReference>
<evidence type="ECO:0000313" key="3">
    <source>
        <dbReference type="EMBL" id="VFT95139.1"/>
    </source>
</evidence>
<reference evidence="2" key="2">
    <citation type="submission" date="2019-06" db="EMBL/GenBank/DDBJ databases">
        <title>Genomics analysis of Aphanomyces spp. identifies a new class of oomycete effector associated with host adaptation.</title>
        <authorList>
            <person name="Gaulin E."/>
        </authorList>
    </citation>
    <scope>NUCLEOTIDE SEQUENCE</scope>
    <source>
        <strain evidence="2">CBS 578.67</strain>
    </source>
</reference>
<feature type="compositionally biased region" description="Polar residues" evidence="1">
    <location>
        <begin position="346"/>
        <end position="362"/>
    </location>
</feature>
<dbReference type="EMBL" id="CAADRA010006410">
    <property type="protein sequence ID" value="VFT95139.1"/>
    <property type="molecule type" value="Genomic_DNA"/>
</dbReference>
<reference evidence="3 4" key="1">
    <citation type="submission" date="2019-03" db="EMBL/GenBank/DDBJ databases">
        <authorList>
            <person name="Gaulin E."/>
            <person name="Dumas B."/>
        </authorList>
    </citation>
    <scope>NUCLEOTIDE SEQUENCE [LARGE SCALE GENOMIC DNA]</scope>
    <source>
        <strain evidence="3">CBS 568.67</strain>
    </source>
</reference>
<evidence type="ECO:0000313" key="2">
    <source>
        <dbReference type="EMBL" id="KAF0690212.1"/>
    </source>
</evidence>
<dbReference type="Gene3D" id="1.25.40.20">
    <property type="entry name" value="Ankyrin repeat-containing domain"/>
    <property type="match status" value="1"/>
</dbReference>